<comment type="subcellular location">
    <subcellularLocation>
        <location evidence="2">Secreted</location>
    </subcellularLocation>
</comment>
<protein>
    <recommendedName>
        <fullName evidence="4">mannan endo-1,4-beta-mannosidase</fullName>
        <ecNumber evidence="4">3.2.1.78</ecNumber>
    </recommendedName>
</protein>
<evidence type="ECO:0000256" key="6">
    <source>
        <dbReference type="ARBA" id="ARBA00022729"/>
    </source>
</evidence>
<dbReference type="InterPro" id="IPR017853">
    <property type="entry name" value="GH"/>
</dbReference>
<evidence type="ECO:0000256" key="7">
    <source>
        <dbReference type="ARBA" id="ARBA00022801"/>
    </source>
</evidence>
<evidence type="ECO:0000256" key="5">
    <source>
        <dbReference type="ARBA" id="ARBA00022525"/>
    </source>
</evidence>
<evidence type="ECO:0000256" key="9">
    <source>
        <dbReference type="SAM" id="MobiDB-lite"/>
    </source>
</evidence>
<dbReference type="Pfam" id="PF26410">
    <property type="entry name" value="GH5_mannosidase"/>
    <property type="match status" value="1"/>
</dbReference>
<dbReference type="PANTHER" id="PTHR31451:SF39">
    <property type="entry name" value="MANNAN ENDO-1,4-BETA-MANNOSIDASE 1"/>
    <property type="match status" value="1"/>
</dbReference>
<feature type="compositionally biased region" description="Polar residues" evidence="9">
    <location>
        <begin position="24"/>
        <end position="34"/>
    </location>
</feature>
<dbReference type="InterPro" id="IPR001547">
    <property type="entry name" value="Glyco_hydro_5"/>
</dbReference>
<evidence type="ECO:0000256" key="4">
    <source>
        <dbReference type="ARBA" id="ARBA00012706"/>
    </source>
</evidence>
<evidence type="ECO:0000259" key="10">
    <source>
        <dbReference type="Pfam" id="PF26410"/>
    </source>
</evidence>
<keyword evidence="8" id="KW-0326">Glycosidase</keyword>
<dbReference type="EMBL" id="LAVV01003265">
    <property type="protein sequence ID" value="KNZ62262.1"/>
    <property type="molecule type" value="Genomic_DNA"/>
</dbReference>
<evidence type="ECO:0000313" key="12">
    <source>
        <dbReference type="Proteomes" id="UP000037035"/>
    </source>
</evidence>
<dbReference type="GO" id="GO:0016985">
    <property type="term" value="F:mannan endo-1,4-beta-mannosidase activity"/>
    <property type="evidence" value="ECO:0007669"/>
    <property type="project" value="UniProtKB-EC"/>
</dbReference>
<dbReference type="SUPFAM" id="SSF51445">
    <property type="entry name" value="(Trans)glycosidases"/>
    <property type="match status" value="1"/>
</dbReference>
<evidence type="ECO:0000256" key="2">
    <source>
        <dbReference type="ARBA" id="ARBA00004613"/>
    </source>
</evidence>
<dbReference type="InterPro" id="IPR045053">
    <property type="entry name" value="MAN-like"/>
</dbReference>
<reference evidence="11 12" key="1">
    <citation type="submission" date="2015-08" db="EMBL/GenBank/DDBJ databases">
        <title>Next Generation Sequencing and Analysis of the Genome of Puccinia sorghi L Schw, the Causal Agent of Maize Common Rust.</title>
        <authorList>
            <person name="Rochi L."/>
            <person name="Burguener G."/>
            <person name="Darino M."/>
            <person name="Turjanski A."/>
            <person name="Kreff E."/>
            <person name="Dieguez M.J."/>
            <person name="Sacco F."/>
        </authorList>
    </citation>
    <scope>NUCLEOTIDE SEQUENCE [LARGE SCALE GENOMIC DNA]</scope>
    <source>
        <strain evidence="11 12">RO10H11247</strain>
    </source>
</reference>
<comment type="caution">
    <text evidence="11">The sequence shown here is derived from an EMBL/GenBank/DDBJ whole genome shotgun (WGS) entry which is preliminary data.</text>
</comment>
<dbReference type="GO" id="GO:0005576">
    <property type="term" value="C:extracellular region"/>
    <property type="evidence" value="ECO:0007669"/>
    <property type="project" value="UniProtKB-SubCell"/>
</dbReference>
<organism evidence="11 12">
    <name type="scientific">Puccinia sorghi</name>
    <dbReference type="NCBI Taxonomy" id="27349"/>
    <lineage>
        <taxon>Eukaryota</taxon>
        <taxon>Fungi</taxon>
        <taxon>Dikarya</taxon>
        <taxon>Basidiomycota</taxon>
        <taxon>Pucciniomycotina</taxon>
        <taxon>Pucciniomycetes</taxon>
        <taxon>Pucciniales</taxon>
        <taxon>Pucciniaceae</taxon>
        <taxon>Puccinia</taxon>
    </lineage>
</organism>
<dbReference type="Gene3D" id="3.20.20.80">
    <property type="entry name" value="Glycosidases"/>
    <property type="match status" value="1"/>
</dbReference>
<dbReference type="STRING" id="27349.A0A0L6VNQ0"/>
<sequence>MRIFPIFLGVIWTERTRCDDATAPSASSTVTRTSSESHDRSHSGFVRAPGDGNLYLDGNLFNFRSFKWRTNNLWRCAAKNSKDVTYSKALKNLVLPSPERIPYRLLTRAWSMERCRPLLGTSSVGTRTRTVFCSSSKSSISSITRGDRSCSDPPASLILPHPPPQLSEDWIYNEDQWKKMDLMLCLSRHYGVKLIIPIINQVSGSVTRAYGNPEINHVGDFNDLIRHRYGIWGYLDAGKRVDFFKDRTMINSFKSLITFFLNRVNTCNGIRYGDDNTILAFETGNEMSWGRYANLSGSSILFLTYFSQTQKQWTIEISHHLKTLAPNILVMDGSLYLIGPLIFQLPSPLFRLGGGGIEEQRGGSLRISLLVDGDGDTELFDMLNAKVRKYGKTLVIGEHGFCELITLGEKNSNVHVWRDVYKKMTCAGALAWSLLPHSEKGGFLTRSEGHNIYAYHVPGWKRQTSPNFDTQEDEPPPKPIPGRPEAFIVSNGSHVGLSWRGEAWAAGYEIFGAEPRDRDFHLISDVIPDNVEAGKLFIPLDPERPTEPLRIPTRKSKSEEPHKGWRDRKWCWRNSFLHGCHDDDDDDRYQGHHHHEKNLLDILGNFIGQSLMTVLSPMEPPRHRHRHHPGGWYSVRGVSADGIRGKPSRPVFLDADWRRENSR</sequence>
<gene>
    <name evidence="11" type="ORF">VP01_1293g3</name>
</gene>
<evidence type="ECO:0000256" key="1">
    <source>
        <dbReference type="ARBA" id="ARBA00001678"/>
    </source>
</evidence>
<evidence type="ECO:0000313" key="11">
    <source>
        <dbReference type="EMBL" id="KNZ62262.1"/>
    </source>
</evidence>
<dbReference type="PANTHER" id="PTHR31451">
    <property type="match status" value="1"/>
</dbReference>
<evidence type="ECO:0000256" key="8">
    <source>
        <dbReference type="ARBA" id="ARBA00023295"/>
    </source>
</evidence>
<keyword evidence="6" id="KW-0732">Signal</keyword>
<dbReference type="VEuPathDB" id="FungiDB:VP01_1293g3"/>
<dbReference type="EC" id="3.2.1.78" evidence="4"/>
<keyword evidence="5" id="KW-0964">Secreted</keyword>
<comment type="catalytic activity">
    <reaction evidence="1">
        <text>Random hydrolysis of (1-&gt;4)-beta-D-mannosidic linkages in mannans, galactomannans and glucomannans.</text>
        <dbReference type="EC" id="3.2.1.78"/>
    </reaction>
</comment>
<comment type="similarity">
    <text evidence="3">Belongs to the glycosyl hydrolase 5 (cellulase A) family.</text>
</comment>
<keyword evidence="7" id="KW-0378">Hydrolase</keyword>
<name>A0A0L6VNQ0_9BASI</name>
<dbReference type="OrthoDB" id="406631at2759"/>
<accession>A0A0L6VNQ0</accession>
<dbReference type="AlphaFoldDB" id="A0A0L6VNQ0"/>
<keyword evidence="12" id="KW-1185">Reference proteome</keyword>
<evidence type="ECO:0000256" key="3">
    <source>
        <dbReference type="ARBA" id="ARBA00005641"/>
    </source>
</evidence>
<feature type="domain" description="Glycoside hydrolase family 5" evidence="10">
    <location>
        <begin position="239"/>
        <end position="334"/>
    </location>
</feature>
<proteinExistence type="inferred from homology"/>
<feature type="region of interest" description="Disordered" evidence="9">
    <location>
        <begin position="21"/>
        <end position="45"/>
    </location>
</feature>
<dbReference type="Proteomes" id="UP000037035">
    <property type="component" value="Unassembled WGS sequence"/>
</dbReference>